<sequence>MEEKSPGAKMLKKAKSFRDDVKGLLRRRSSASTHESAIAEAKHRHSKSYSLPTETPLENPALTDKRKEQDPLKKEVERSIPLSQVID</sequence>
<dbReference type="EMBL" id="JH817258">
    <property type="protein sequence ID" value="EKC31452.1"/>
    <property type="molecule type" value="Genomic_DNA"/>
</dbReference>
<accession>K1Q4H3</accession>
<name>K1Q4H3_MAGGI</name>
<protein>
    <submittedName>
        <fullName evidence="2">Uncharacterized protein</fullName>
    </submittedName>
</protein>
<evidence type="ECO:0000256" key="1">
    <source>
        <dbReference type="SAM" id="MobiDB-lite"/>
    </source>
</evidence>
<dbReference type="InParanoid" id="K1Q4H3"/>
<reference evidence="2" key="1">
    <citation type="journal article" date="2012" name="Nature">
        <title>The oyster genome reveals stress adaptation and complexity of shell formation.</title>
        <authorList>
            <person name="Zhang G."/>
            <person name="Fang X."/>
            <person name="Guo X."/>
            <person name="Li L."/>
            <person name="Luo R."/>
            <person name="Xu F."/>
            <person name="Yang P."/>
            <person name="Zhang L."/>
            <person name="Wang X."/>
            <person name="Qi H."/>
            <person name="Xiong Z."/>
            <person name="Que H."/>
            <person name="Xie Y."/>
            <person name="Holland P.W."/>
            <person name="Paps J."/>
            <person name="Zhu Y."/>
            <person name="Wu F."/>
            <person name="Chen Y."/>
            <person name="Wang J."/>
            <person name="Peng C."/>
            <person name="Meng J."/>
            <person name="Yang L."/>
            <person name="Liu J."/>
            <person name="Wen B."/>
            <person name="Zhang N."/>
            <person name="Huang Z."/>
            <person name="Zhu Q."/>
            <person name="Feng Y."/>
            <person name="Mount A."/>
            <person name="Hedgecock D."/>
            <person name="Xu Z."/>
            <person name="Liu Y."/>
            <person name="Domazet-Loso T."/>
            <person name="Du Y."/>
            <person name="Sun X."/>
            <person name="Zhang S."/>
            <person name="Liu B."/>
            <person name="Cheng P."/>
            <person name="Jiang X."/>
            <person name="Li J."/>
            <person name="Fan D."/>
            <person name="Wang W."/>
            <person name="Fu W."/>
            <person name="Wang T."/>
            <person name="Wang B."/>
            <person name="Zhang J."/>
            <person name="Peng Z."/>
            <person name="Li Y."/>
            <person name="Li N."/>
            <person name="Wang J."/>
            <person name="Chen M."/>
            <person name="He Y."/>
            <person name="Tan F."/>
            <person name="Song X."/>
            <person name="Zheng Q."/>
            <person name="Huang R."/>
            <person name="Yang H."/>
            <person name="Du X."/>
            <person name="Chen L."/>
            <person name="Yang M."/>
            <person name="Gaffney P.M."/>
            <person name="Wang S."/>
            <person name="Luo L."/>
            <person name="She Z."/>
            <person name="Ming Y."/>
            <person name="Huang W."/>
            <person name="Zhang S."/>
            <person name="Huang B."/>
            <person name="Zhang Y."/>
            <person name="Qu T."/>
            <person name="Ni P."/>
            <person name="Miao G."/>
            <person name="Wang J."/>
            <person name="Wang Q."/>
            <person name="Steinberg C.E."/>
            <person name="Wang H."/>
            <person name="Li N."/>
            <person name="Qian L."/>
            <person name="Zhang G."/>
            <person name="Li Y."/>
            <person name="Yang H."/>
            <person name="Liu X."/>
            <person name="Wang J."/>
            <person name="Yin Y."/>
            <person name="Wang J."/>
        </authorList>
    </citation>
    <scope>NUCLEOTIDE SEQUENCE [LARGE SCALE GENOMIC DNA]</scope>
    <source>
        <strain evidence="2">05x7-T-G4-1.051#20</strain>
    </source>
</reference>
<proteinExistence type="predicted"/>
<organism evidence="2">
    <name type="scientific">Magallana gigas</name>
    <name type="common">Pacific oyster</name>
    <name type="synonym">Crassostrea gigas</name>
    <dbReference type="NCBI Taxonomy" id="29159"/>
    <lineage>
        <taxon>Eukaryota</taxon>
        <taxon>Metazoa</taxon>
        <taxon>Spiralia</taxon>
        <taxon>Lophotrochozoa</taxon>
        <taxon>Mollusca</taxon>
        <taxon>Bivalvia</taxon>
        <taxon>Autobranchia</taxon>
        <taxon>Pteriomorphia</taxon>
        <taxon>Ostreida</taxon>
        <taxon>Ostreoidea</taxon>
        <taxon>Ostreidae</taxon>
        <taxon>Magallana</taxon>
    </lineage>
</organism>
<feature type="region of interest" description="Disordered" evidence="1">
    <location>
        <begin position="1"/>
        <end position="87"/>
    </location>
</feature>
<feature type="compositionally biased region" description="Basic and acidic residues" evidence="1">
    <location>
        <begin position="63"/>
        <end position="78"/>
    </location>
</feature>
<dbReference type="AlphaFoldDB" id="K1Q4H3"/>
<dbReference type="HOGENOM" id="CLU_2485530_0_0_1"/>
<evidence type="ECO:0000313" key="2">
    <source>
        <dbReference type="EMBL" id="EKC31452.1"/>
    </source>
</evidence>
<gene>
    <name evidence="2" type="ORF">CGI_10021553</name>
</gene>